<evidence type="ECO:0000256" key="3">
    <source>
        <dbReference type="ARBA" id="ARBA00022843"/>
    </source>
</evidence>
<keyword evidence="9" id="KW-1185">Reference proteome</keyword>
<evidence type="ECO:0000256" key="4">
    <source>
        <dbReference type="PROSITE-ProRule" id="PRU00330"/>
    </source>
</evidence>
<dbReference type="FunFam" id="1.20.1310.10:FF:000002">
    <property type="entry name" value="cullin-3 isoform X1"/>
    <property type="match status" value="1"/>
</dbReference>
<dbReference type="EMBL" id="BLLK01000025">
    <property type="protein sequence ID" value="GFH48004.1"/>
    <property type="molecule type" value="Genomic_DNA"/>
</dbReference>
<dbReference type="Gene3D" id="1.10.10.10">
    <property type="entry name" value="Winged helix-like DNA-binding domain superfamily/Winged helix DNA-binding domain"/>
    <property type="match status" value="1"/>
</dbReference>
<dbReference type="Pfam" id="PF10557">
    <property type="entry name" value="Cullin_Nedd8"/>
    <property type="match status" value="1"/>
</dbReference>
<dbReference type="GO" id="GO:0006511">
    <property type="term" value="P:ubiquitin-dependent protein catabolic process"/>
    <property type="evidence" value="ECO:0007669"/>
    <property type="project" value="InterPro"/>
</dbReference>
<dbReference type="InterPro" id="IPR059120">
    <property type="entry name" value="Cullin-like_AB"/>
</dbReference>
<feature type="domain" description="Cullin family profile" evidence="7">
    <location>
        <begin position="639"/>
        <end position="898"/>
    </location>
</feature>
<organism evidence="8 9">
    <name type="scientific">Chaetoceros tenuissimus</name>
    <dbReference type="NCBI Taxonomy" id="426638"/>
    <lineage>
        <taxon>Eukaryota</taxon>
        <taxon>Sar</taxon>
        <taxon>Stramenopiles</taxon>
        <taxon>Ochrophyta</taxon>
        <taxon>Bacillariophyta</taxon>
        <taxon>Coscinodiscophyceae</taxon>
        <taxon>Chaetocerotophycidae</taxon>
        <taxon>Chaetocerotales</taxon>
        <taxon>Chaetocerotaceae</taxon>
        <taxon>Chaetoceros</taxon>
    </lineage>
</organism>
<dbReference type="SUPFAM" id="SSF74788">
    <property type="entry name" value="Cullin repeat-like"/>
    <property type="match status" value="1"/>
</dbReference>
<dbReference type="InterPro" id="IPR019559">
    <property type="entry name" value="Cullin_neddylation_domain"/>
</dbReference>
<dbReference type="Gene3D" id="3.30.230.130">
    <property type="entry name" value="Cullin, Chain C, Domain 2"/>
    <property type="match status" value="1"/>
</dbReference>
<dbReference type="PANTHER" id="PTHR11932">
    <property type="entry name" value="CULLIN"/>
    <property type="match status" value="1"/>
</dbReference>
<dbReference type="InterPro" id="IPR001373">
    <property type="entry name" value="Cullin_N"/>
</dbReference>
<evidence type="ECO:0000256" key="1">
    <source>
        <dbReference type="ARBA" id="ARBA00006019"/>
    </source>
</evidence>
<dbReference type="Gene3D" id="1.20.1310.10">
    <property type="entry name" value="Cullin Repeats"/>
    <property type="match status" value="3"/>
</dbReference>
<dbReference type="FunFam" id="1.10.10.10:FF:000050">
    <property type="entry name" value="Cullin 4B"/>
    <property type="match status" value="1"/>
</dbReference>
<dbReference type="Proteomes" id="UP001054902">
    <property type="component" value="Unassembled WGS sequence"/>
</dbReference>
<evidence type="ECO:0000256" key="6">
    <source>
        <dbReference type="SAM" id="MobiDB-lite"/>
    </source>
</evidence>
<dbReference type="PROSITE" id="PS01256">
    <property type="entry name" value="CULLIN_1"/>
    <property type="match status" value="1"/>
</dbReference>
<dbReference type="Pfam" id="PF00888">
    <property type="entry name" value="Cullin"/>
    <property type="match status" value="1"/>
</dbReference>
<dbReference type="InterPro" id="IPR016158">
    <property type="entry name" value="Cullin_homology"/>
</dbReference>
<reference evidence="8 9" key="1">
    <citation type="journal article" date="2021" name="Sci. Rep.">
        <title>The genome of the diatom Chaetoceros tenuissimus carries an ancient integrated fragment of an extant virus.</title>
        <authorList>
            <person name="Hongo Y."/>
            <person name="Kimura K."/>
            <person name="Takaki Y."/>
            <person name="Yoshida Y."/>
            <person name="Baba S."/>
            <person name="Kobayashi G."/>
            <person name="Nagasaki K."/>
            <person name="Hano T."/>
            <person name="Tomaru Y."/>
        </authorList>
    </citation>
    <scope>NUCLEOTIDE SEQUENCE [LARGE SCALE GENOMIC DNA]</scope>
    <source>
        <strain evidence="8 9">NIES-3715</strain>
    </source>
</reference>
<evidence type="ECO:0000256" key="2">
    <source>
        <dbReference type="ARBA" id="ARBA00022499"/>
    </source>
</evidence>
<feature type="compositionally biased region" description="Basic residues" evidence="6">
    <location>
        <begin position="1"/>
        <end position="12"/>
    </location>
</feature>
<keyword evidence="3" id="KW-0832">Ubl conjugation</keyword>
<dbReference type="InterPro" id="IPR036317">
    <property type="entry name" value="Cullin_homology_sf"/>
</dbReference>
<dbReference type="AlphaFoldDB" id="A0AAD3H2Z3"/>
<dbReference type="GO" id="GO:0031625">
    <property type="term" value="F:ubiquitin protein ligase binding"/>
    <property type="evidence" value="ECO:0007669"/>
    <property type="project" value="InterPro"/>
</dbReference>
<dbReference type="SUPFAM" id="SSF46785">
    <property type="entry name" value="Winged helix' DNA-binding domain"/>
    <property type="match status" value="1"/>
</dbReference>
<evidence type="ECO:0000313" key="8">
    <source>
        <dbReference type="EMBL" id="GFH48004.1"/>
    </source>
</evidence>
<protein>
    <recommendedName>
        <fullName evidence="7">Cullin family profile domain-containing protein</fullName>
    </recommendedName>
</protein>
<dbReference type="SMART" id="SM00182">
    <property type="entry name" value="CULLIN"/>
    <property type="match status" value="1"/>
</dbReference>
<name>A0AAD3H2Z3_9STRA</name>
<sequence length="1048" mass="118623">MMRGNIRRKKKTSGSSIKIKPFSKPPSLPDDFYATSSSLLFSSLHAILQQESTLNYNNEFIEAVQSYYRDLDMGKLDSRSSAPSYPGRQQQQVMMPSKEELYGKVQDLCSHNYGPKLYKELIHVLDQAAYTCLSRLLGTQTSPSSSSVILYPTRNCSEDTSQGKQLYFTSMEEDKDAKEGSTILEHIWGVYSTYIQFLNCVRTIFLSLDRMYLYLPPNQEGAREGTVLSRTASAKHNEQTFIDMNSTAGIAWDIWDVGMDCLYKHMAMVVKQGYATAAVAASASTSSTSMEISHAKYSILETLKERTTKCIIAELDMSQSDPMQMDTSSDGSMMHKSLLRDCCSIFRSLAEVSQHHQGNIHKDFLNLLTKEMTSYFQAESKHWMSNVNLHSSIPSKTSYDASALLHHIHHRVQQVDGMTTYYHLFPESSTTADAILSIPSKRKKKKLHLFTHLVEKYLLTPHFTPQLLLHPMNLFPILDREEEAGPNRKDAKLLFQLSKRCVKDSYSSSTAVSGLTITSSTGMELLRRAYEQYGQERGMGIMQPNNNAPVNNVALGPTKPPPQLTQREMNNQIVTNLLQYKSHLEYLLKESFENNEFFVKTMRKILEDVLNNGEVDESDIGISHSAPRRASRATDGGKRIAELLAKFMDLRFKNTKASLGSSPFKSRGSTSISSASTANTHSNMDELQTSVLDLFVHIQSKDVFEAFYRRDLSKRLLMNKSASIDAERSFVSKLKAECGTGYTSKMEGMFKDMELSKDVMTDYTEHLAGPGQRANASVSMEVQLLTTGYWPGQTQFPDINLPSSLSEMKEEFETYYKSKFQGRRIVWQNGLGNCIVKANFPKCNGARELNVNLCQALVLLCFNDDEDNTQSIQLNIEQIMQKTGITDRGEAERILQSLSMGREGTQVLRRVDMSAAMNTASESNTPRKKHKTNRKAISDTDLFEFNSSFQSNQRRIRITNIQLKETSADRKKTHESVILDRLHLIDAAIVRIMKARKTLEHRDLVGEVMTQLKFPANGVDVKKRIESLIEREYLERVEGQASRYNYLA</sequence>
<keyword evidence="2" id="KW-1017">Isopeptide bond</keyword>
<evidence type="ECO:0000313" key="9">
    <source>
        <dbReference type="Proteomes" id="UP001054902"/>
    </source>
</evidence>
<dbReference type="InterPro" id="IPR045093">
    <property type="entry name" value="Cullin"/>
</dbReference>
<dbReference type="InterPro" id="IPR016157">
    <property type="entry name" value="Cullin_CS"/>
</dbReference>
<evidence type="ECO:0000259" key="7">
    <source>
        <dbReference type="PROSITE" id="PS50069"/>
    </source>
</evidence>
<gene>
    <name evidence="8" type="ORF">CTEN210_04480</name>
</gene>
<accession>A0AAD3H2Z3</accession>
<dbReference type="SUPFAM" id="SSF75632">
    <property type="entry name" value="Cullin homology domain"/>
    <property type="match status" value="1"/>
</dbReference>
<evidence type="ECO:0000256" key="5">
    <source>
        <dbReference type="RuleBase" id="RU003829"/>
    </source>
</evidence>
<proteinExistence type="inferred from homology"/>
<feature type="compositionally biased region" description="Low complexity" evidence="6">
    <location>
        <begin position="669"/>
        <end position="679"/>
    </location>
</feature>
<dbReference type="InterPro" id="IPR036388">
    <property type="entry name" value="WH-like_DNA-bd_sf"/>
</dbReference>
<feature type="region of interest" description="Disordered" evidence="6">
    <location>
        <begin position="659"/>
        <end position="679"/>
    </location>
</feature>
<dbReference type="PROSITE" id="PS50069">
    <property type="entry name" value="CULLIN_2"/>
    <property type="match status" value="1"/>
</dbReference>
<dbReference type="InterPro" id="IPR036390">
    <property type="entry name" value="WH_DNA-bd_sf"/>
</dbReference>
<dbReference type="SMART" id="SM00884">
    <property type="entry name" value="Cullin_Nedd8"/>
    <property type="match status" value="1"/>
</dbReference>
<dbReference type="Pfam" id="PF26557">
    <property type="entry name" value="Cullin_AB"/>
    <property type="match status" value="1"/>
</dbReference>
<feature type="compositionally biased region" description="Polar residues" evidence="6">
    <location>
        <begin position="659"/>
        <end position="668"/>
    </location>
</feature>
<dbReference type="GO" id="GO:0031461">
    <property type="term" value="C:cullin-RING ubiquitin ligase complex"/>
    <property type="evidence" value="ECO:0007669"/>
    <property type="project" value="InterPro"/>
</dbReference>
<comment type="caution">
    <text evidence="8">The sequence shown here is derived from an EMBL/GenBank/DDBJ whole genome shotgun (WGS) entry which is preliminary data.</text>
</comment>
<feature type="region of interest" description="Disordered" evidence="6">
    <location>
        <begin position="1"/>
        <end position="22"/>
    </location>
</feature>
<dbReference type="InterPro" id="IPR016159">
    <property type="entry name" value="Cullin_repeat-like_dom_sf"/>
</dbReference>
<comment type="similarity">
    <text evidence="1 4 5">Belongs to the cullin family.</text>
</comment>